<evidence type="ECO:0000313" key="1">
    <source>
        <dbReference type="EMBL" id="MBX70015.1"/>
    </source>
</evidence>
<dbReference type="AlphaFoldDB" id="A0A2P2QSV0"/>
<protein>
    <submittedName>
        <fullName evidence="1">Uncharacterized protein</fullName>
    </submittedName>
</protein>
<proteinExistence type="predicted"/>
<dbReference type="EMBL" id="GGEC01089531">
    <property type="protein sequence ID" value="MBX70015.1"/>
    <property type="molecule type" value="Transcribed_RNA"/>
</dbReference>
<sequence length="36" mass="4230">MGRRKDMTNCLLTLCGLCRVPMFLHSIIFYLSCFDM</sequence>
<name>A0A2P2QSV0_RHIMU</name>
<organism evidence="1">
    <name type="scientific">Rhizophora mucronata</name>
    <name type="common">Asiatic mangrove</name>
    <dbReference type="NCBI Taxonomy" id="61149"/>
    <lineage>
        <taxon>Eukaryota</taxon>
        <taxon>Viridiplantae</taxon>
        <taxon>Streptophyta</taxon>
        <taxon>Embryophyta</taxon>
        <taxon>Tracheophyta</taxon>
        <taxon>Spermatophyta</taxon>
        <taxon>Magnoliopsida</taxon>
        <taxon>eudicotyledons</taxon>
        <taxon>Gunneridae</taxon>
        <taxon>Pentapetalae</taxon>
        <taxon>rosids</taxon>
        <taxon>fabids</taxon>
        <taxon>Malpighiales</taxon>
        <taxon>Rhizophoraceae</taxon>
        <taxon>Rhizophora</taxon>
    </lineage>
</organism>
<accession>A0A2P2QSV0</accession>
<reference evidence="1" key="1">
    <citation type="submission" date="2018-02" db="EMBL/GenBank/DDBJ databases">
        <title>Rhizophora mucronata_Transcriptome.</title>
        <authorList>
            <person name="Meera S.P."/>
            <person name="Sreeshan A."/>
            <person name="Augustine A."/>
        </authorList>
    </citation>
    <scope>NUCLEOTIDE SEQUENCE</scope>
    <source>
        <tissue evidence="1">Leaf</tissue>
    </source>
</reference>